<feature type="transmembrane region" description="Helical" evidence="17">
    <location>
        <begin position="182"/>
        <end position="204"/>
    </location>
</feature>
<name>A0A1Q1MPG6_9ORTH</name>
<evidence type="ECO:0000256" key="3">
    <source>
        <dbReference type="ARBA" id="ARBA00009025"/>
    </source>
</evidence>
<evidence type="ECO:0000256" key="11">
    <source>
        <dbReference type="ARBA" id="ARBA00022989"/>
    </source>
</evidence>
<dbReference type="GO" id="GO:0031966">
    <property type="term" value="C:mitochondrial membrane"/>
    <property type="evidence" value="ECO:0007669"/>
    <property type="project" value="UniProtKB-SubCell"/>
</dbReference>
<evidence type="ECO:0000256" key="4">
    <source>
        <dbReference type="ARBA" id="ARBA00012944"/>
    </source>
</evidence>
<feature type="transmembrane region" description="Helical" evidence="17">
    <location>
        <begin position="343"/>
        <end position="361"/>
    </location>
</feature>
<feature type="transmembrane region" description="Helical" evidence="17">
    <location>
        <begin position="139"/>
        <end position="162"/>
    </location>
</feature>
<dbReference type="CTD" id="4538"/>
<evidence type="ECO:0000256" key="7">
    <source>
        <dbReference type="ARBA" id="ARBA00022660"/>
    </source>
</evidence>
<feature type="transmembrane region" description="Helical" evidence="17">
    <location>
        <begin position="216"/>
        <end position="235"/>
    </location>
</feature>
<feature type="domain" description="NADH:quinone oxidoreductase/Mrp antiporter transmembrane" evidence="18">
    <location>
        <begin position="106"/>
        <end position="390"/>
    </location>
</feature>
<evidence type="ECO:0000256" key="8">
    <source>
        <dbReference type="ARBA" id="ARBA00022692"/>
    </source>
</evidence>
<comment type="function">
    <text evidence="1">Core subunit of the mitochondrial membrane respiratory chain NADH dehydrogenase (Complex I) that is believed to belong to the minimal assembly required for catalysis. Complex I functions in the transfer of electrons from NADH to the respiratory chain. The immediate electron acceptor for the enzyme is believed to be ubiquinone.</text>
</comment>
<keyword evidence="15 17" id="KW-0472">Membrane</keyword>
<evidence type="ECO:0000256" key="2">
    <source>
        <dbReference type="ARBA" id="ARBA00004225"/>
    </source>
</evidence>
<evidence type="ECO:0000256" key="5">
    <source>
        <dbReference type="ARBA" id="ARBA00021006"/>
    </source>
</evidence>
<feature type="transmembrane region" description="Helical" evidence="17">
    <location>
        <begin position="88"/>
        <end position="106"/>
    </location>
</feature>
<feature type="transmembrane region" description="Helical" evidence="17">
    <location>
        <begin position="301"/>
        <end position="322"/>
    </location>
</feature>
<organism evidence="20">
    <name type="scientific">Conanalus pieli</name>
    <dbReference type="NCBI Taxonomy" id="948347"/>
    <lineage>
        <taxon>Eukaryota</taxon>
        <taxon>Metazoa</taxon>
        <taxon>Ecdysozoa</taxon>
        <taxon>Arthropoda</taxon>
        <taxon>Hexapoda</taxon>
        <taxon>Insecta</taxon>
        <taxon>Pterygota</taxon>
        <taxon>Neoptera</taxon>
        <taxon>Polyneoptera</taxon>
        <taxon>Orthoptera</taxon>
        <taxon>Ensifera</taxon>
        <taxon>Tettigoniidea</taxon>
        <taxon>Tettigonioidea</taxon>
        <taxon>Tettigoniidae</taxon>
        <taxon>Conocephalinae</taxon>
        <taxon>Conocephalini</taxon>
        <taxon>Conanalus</taxon>
    </lineage>
</organism>
<evidence type="ECO:0000256" key="14">
    <source>
        <dbReference type="ARBA" id="ARBA00023128"/>
    </source>
</evidence>
<keyword evidence="7 17" id="KW-0679">Respiratory chain</keyword>
<accession>A0A1Q1MPG6</accession>
<keyword evidence="14 17" id="KW-0496">Mitochondrion</keyword>
<protein>
    <recommendedName>
        <fullName evidence="5 17">NADH-ubiquinone oxidoreductase chain 4</fullName>
        <ecNumber evidence="4 17">7.1.1.2</ecNumber>
    </recommendedName>
</protein>
<comment type="function">
    <text evidence="17">Core subunit of the mitochondrial membrane respiratory chain NADH dehydrogenase (Complex I) which catalyzes electron transfer from NADH through the respiratory chain, using ubiquinone as an electron acceptor. Essential for the catalytic activity and assembly of complex I.</text>
</comment>
<evidence type="ECO:0000256" key="17">
    <source>
        <dbReference type="RuleBase" id="RU003297"/>
    </source>
</evidence>
<keyword evidence="13 17" id="KW-0830">Ubiquinone</keyword>
<keyword evidence="10 17" id="KW-0249">Electron transport</keyword>
<gene>
    <name evidence="20" type="primary">ND4</name>
</gene>
<evidence type="ECO:0000256" key="6">
    <source>
        <dbReference type="ARBA" id="ARBA00022448"/>
    </source>
</evidence>
<feature type="domain" description="NADH:ubiquinone oxidoreductase chain 4 N-terminal" evidence="19">
    <location>
        <begin position="1"/>
        <end position="103"/>
    </location>
</feature>
<evidence type="ECO:0000256" key="9">
    <source>
        <dbReference type="ARBA" id="ARBA00022967"/>
    </source>
</evidence>
<dbReference type="AlphaFoldDB" id="A0A1Q1MPG6"/>
<dbReference type="GO" id="GO:0015990">
    <property type="term" value="P:electron transport coupled proton transport"/>
    <property type="evidence" value="ECO:0007669"/>
    <property type="project" value="TreeGrafter"/>
</dbReference>
<dbReference type="PANTHER" id="PTHR43507">
    <property type="entry name" value="NADH-UBIQUINONE OXIDOREDUCTASE CHAIN 4"/>
    <property type="match status" value="1"/>
</dbReference>
<evidence type="ECO:0000256" key="16">
    <source>
        <dbReference type="ARBA" id="ARBA00049551"/>
    </source>
</evidence>
<evidence type="ECO:0000256" key="10">
    <source>
        <dbReference type="ARBA" id="ARBA00022982"/>
    </source>
</evidence>
<keyword evidence="12 17" id="KW-0520">NAD</keyword>
<feature type="transmembrane region" description="Helical" evidence="17">
    <location>
        <begin position="56"/>
        <end position="76"/>
    </location>
</feature>
<dbReference type="GO" id="GO:0008137">
    <property type="term" value="F:NADH dehydrogenase (ubiquinone) activity"/>
    <property type="evidence" value="ECO:0007669"/>
    <property type="project" value="UniProtKB-UniRule"/>
</dbReference>
<feature type="transmembrane region" description="Helical" evidence="17">
    <location>
        <begin position="373"/>
        <end position="399"/>
    </location>
</feature>
<dbReference type="InterPro" id="IPR001750">
    <property type="entry name" value="ND/Mrp_TM"/>
</dbReference>
<dbReference type="Pfam" id="PF00361">
    <property type="entry name" value="Proton_antipo_M"/>
    <property type="match status" value="1"/>
</dbReference>
<feature type="transmembrane region" description="Helical" evidence="17">
    <location>
        <begin position="7"/>
        <end position="36"/>
    </location>
</feature>
<keyword evidence="6 17" id="KW-0813">Transport</keyword>
<dbReference type="GO" id="GO:0003954">
    <property type="term" value="F:NADH dehydrogenase activity"/>
    <property type="evidence" value="ECO:0007669"/>
    <property type="project" value="TreeGrafter"/>
</dbReference>
<keyword evidence="8 17" id="KW-0812">Transmembrane</keyword>
<dbReference type="RefSeq" id="YP_009349839.1">
    <property type="nucleotide sequence ID" value="NC_033987.1"/>
</dbReference>
<evidence type="ECO:0000313" key="20">
    <source>
        <dbReference type="EMBL" id="AQM39975.1"/>
    </source>
</evidence>
<evidence type="ECO:0000256" key="12">
    <source>
        <dbReference type="ARBA" id="ARBA00023027"/>
    </source>
</evidence>
<proteinExistence type="inferred from homology"/>
<dbReference type="PANTHER" id="PTHR43507:SF20">
    <property type="entry name" value="NADH-UBIQUINONE OXIDOREDUCTASE CHAIN 4"/>
    <property type="match status" value="1"/>
</dbReference>
<geneLocation type="mitochondrion" evidence="20"/>
<comment type="catalytic activity">
    <reaction evidence="16 17">
        <text>a ubiquinone + NADH + 5 H(+)(in) = a ubiquinol + NAD(+) + 4 H(+)(out)</text>
        <dbReference type="Rhea" id="RHEA:29091"/>
        <dbReference type="Rhea" id="RHEA-COMP:9565"/>
        <dbReference type="Rhea" id="RHEA-COMP:9566"/>
        <dbReference type="ChEBI" id="CHEBI:15378"/>
        <dbReference type="ChEBI" id="CHEBI:16389"/>
        <dbReference type="ChEBI" id="CHEBI:17976"/>
        <dbReference type="ChEBI" id="CHEBI:57540"/>
        <dbReference type="ChEBI" id="CHEBI:57945"/>
        <dbReference type="EC" id="7.1.1.2"/>
    </reaction>
</comment>
<dbReference type="GO" id="GO:0048039">
    <property type="term" value="F:ubiquinone binding"/>
    <property type="evidence" value="ECO:0007669"/>
    <property type="project" value="TreeGrafter"/>
</dbReference>
<dbReference type="InterPro" id="IPR000260">
    <property type="entry name" value="NADH4_N"/>
</dbReference>
<dbReference type="GO" id="GO:0042773">
    <property type="term" value="P:ATP synthesis coupled electron transport"/>
    <property type="evidence" value="ECO:0007669"/>
    <property type="project" value="InterPro"/>
</dbReference>
<keyword evidence="9" id="KW-1278">Translocase</keyword>
<evidence type="ECO:0000259" key="18">
    <source>
        <dbReference type="Pfam" id="PF00361"/>
    </source>
</evidence>
<feature type="transmembrane region" description="Helical" evidence="17">
    <location>
        <begin position="272"/>
        <end position="295"/>
    </location>
</feature>
<reference evidence="20" key="1">
    <citation type="submission" date="2016-04" db="EMBL/GenBank/DDBJ databases">
        <title>Towards a higher-level phylogeny of ensiferan insects inferred from mitochondrial genome sequences.</title>
        <authorList>
            <person name="Zhou Z.J."/>
        </authorList>
    </citation>
    <scope>NUCLEOTIDE SEQUENCE</scope>
</reference>
<dbReference type="PRINTS" id="PR01437">
    <property type="entry name" value="NUOXDRDTASE4"/>
</dbReference>
<dbReference type="GeneID" id="31085768"/>
<dbReference type="Pfam" id="PF01059">
    <property type="entry name" value="Oxidored_q5_N"/>
    <property type="match status" value="1"/>
</dbReference>
<dbReference type="EC" id="7.1.1.2" evidence="4 17"/>
<comment type="similarity">
    <text evidence="3 17">Belongs to the complex I subunit 4 family.</text>
</comment>
<feature type="transmembrane region" description="Helical" evidence="17">
    <location>
        <begin position="247"/>
        <end position="265"/>
    </location>
</feature>
<feature type="transmembrane region" description="Helical" evidence="17">
    <location>
        <begin position="112"/>
        <end position="132"/>
    </location>
</feature>
<dbReference type="EMBL" id="KX057724">
    <property type="protein sequence ID" value="AQM39975.1"/>
    <property type="molecule type" value="Genomic_DNA"/>
</dbReference>
<evidence type="ECO:0000256" key="1">
    <source>
        <dbReference type="ARBA" id="ARBA00003257"/>
    </source>
</evidence>
<keyword evidence="11 17" id="KW-1133">Transmembrane helix</keyword>
<evidence type="ECO:0000256" key="13">
    <source>
        <dbReference type="ARBA" id="ARBA00023075"/>
    </source>
</evidence>
<dbReference type="InterPro" id="IPR003918">
    <property type="entry name" value="NADH_UbQ_OxRdtase"/>
</dbReference>
<sequence>MLKFIIMLMFLIPLCLMESFWWVVQSLMFFMTFMFMLNFNITSNFESLSYLFGYDVLSYGLILLSFWICTLMITASESVFRYKYFEKMFLLLIVVLLLLLYCTFSSMSLMFFYIFFESTLIPTLFLILGWGYQPERLQAGVYLLFYTLLASLPLLVGLLGIYDYYGTLYMSFLYKVNFTSSLFYLCMILAFLVKMPMFMTHLWLPKAHVEAPVSGSMILAGVLLKMGGYGLLRVYSMLVMLGLKYNFIWIGISLVGGVLVSLVCLRQMDLKALIAYSSVVHMGVVLGGLMTLSTWGMSMTYTLMIAHGLCSSGLFVLANISYERLGSRSLFINKGLMNFMPSLAMWWFLLCSSNMAAPPSLNLMGEIGLLNSLVSWSSLSMVSLMLLSFLSAAYSLYLYSYSQHGSIYSGVYACSMGFTREYLTLLLHWLPLNILILKGELCVMWL</sequence>
<evidence type="ECO:0000259" key="19">
    <source>
        <dbReference type="Pfam" id="PF01059"/>
    </source>
</evidence>
<evidence type="ECO:0000256" key="15">
    <source>
        <dbReference type="ARBA" id="ARBA00023136"/>
    </source>
</evidence>
<comment type="subcellular location">
    <subcellularLocation>
        <location evidence="2 17">Mitochondrion membrane</location>
        <topology evidence="2 17">Multi-pass membrane protein</topology>
    </subcellularLocation>
</comment>